<dbReference type="Proteomes" id="UP001157502">
    <property type="component" value="Chromosome 34"/>
</dbReference>
<keyword evidence="2" id="KW-1185">Reference proteome</keyword>
<gene>
    <name evidence="1" type="ORF">DPEC_G00341690</name>
</gene>
<reference evidence="1" key="1">
    <citation type="submission" date="2021-05" db="EMBL/GenBank/DDBJ databases">
        <authorList>
            <person name="Pan Q."/>
            <person name="Jouanno E."/>
            <person name="Zahm M."/>
            <person name="Klopp C."/>
            <person name="Cabau C."/>
            <person name="Louis A."/>
            <person name="Berthelot C."/>
            <person name="Parey E."/>
            <person name="Roest Crollius H."/>
            <person name="Montfort J."/>
            <person name="Robinson-Rechavi M."/>
            <person name="Bouchez O."/>
            <person name="Lampietro C."/>
            <person name="Lopez Roques C."/>
            <person name="Donnadieu C."/>
            <person name="Postlethwait J."/>
            <person name="Bobe J."/>
            <person name="Dillon D."/>
            <person name="Chandos A."/>
            <person name="von Hippel F."/>
            <person name="Guiguen Y."/>
        </authorList>
    </citation>
    <scope>NUCLEOTIDE SEQUENCE</scope>
    <source>
        <strain evidence="1">YG-Jan2019</strain>
    </source>
</reference>
<proteinExistence type="predicted"/>
<protein>
    <submittedName>
        <fullName evidence="1">Uncharacterized protein</fullName>
    </submittedName>
</protein>
<name>A0ACC2F5K3_DALPE</name>
<comment type="caution">
    <text evidence="1">The sequence shown here is derived from an EMBL/GenBank/DDBJ whole genome shotgun (WGS) entry which is preliminary data.</text>
</comment>
<dbReference type="EMBL" id="CM055761">
    <property type="protein sequence ID" value="KAJ7986613.1"/>
    <property type="molecule type" value="Genomic_DNA"/>
</dbReference>
<evidence type="ECO:0000313" key="2">
    <source>
        <dbReference type="Proteomes" id="UP001157502"/>
    </source>
</evidence>
<organism evidence="1 2">
    <name type="scientific">Dallia pectoralis</name>
    <name type="common">Alaska blackfish</name>
    <dbReference type="NCBI Taxonomy" id="75939"/>
    <lineage>
        <taxon>Eukaryota</taxon>
        <taxon>Metazoa</taxon>
        <taxon>Chordata</taxon>
        <taxon>Craniata</taxon>
        <taxon>Vertebrata</taxon>
        <taxon>Euteleostomi</taxon>
        <taxon>Actinopterygii</taxon>
        <taxon>Neopterygii</taxon>
        <taxon>Teleostei</taxon>
        <taxon>Protacanthopterygii</taxon>
        <taxon>Esociformes</taxon>
        <taxon>Umbridae</taxon>
        <taxon>Dallia</taxon>
    </lineage>
</organism>
<evidence type="ECO:0000313" key="1">
    <source>
        <dbReference type="EMBL" id="KAJ7986613.1"/>
    </source>
</evidence>
<sequence>MDDMRIGQKAGLGRGDPLHRGEGTAECLPLGSPDAGTKEWGGSDSRSAEPAATRSPFSLLSPLLFTAKQPGHLLSWQI</sequence>
<accession>A0ACC2F5K3</accession>